<dbReference type="GO" id="GO:0031071">
    <property type="term" value="F:cysteine desulfurase activity"/>
    <property type="evidence" value="ECO:0007669"/>
    <property type="project" value="UniProtKB-EC"/>
</dbReference>
<dbReference type="SUPFAM" id="SSF53383">
    <property type="entry name" value="PLP-dependent transferases"/>
    <property type="match status" value="1"/>
</dbReference>
<dbReference type="AlphaFoldDB" id="A0A4R2NZF7"/>
<comment type="similarity">
    <text evidence="2">Belongs to the class-V pyridoxal-phosphate-dependent aminotransferase family. NifS/IscS subfamily.</text>
</comment>
<evidence type="ECO:0000256" key="2">
    <source>
        <dbReference type="ARBA" id="ARBA00006490"/>
    </source>
</evidence>
<comment type="caution">
    <text evidence="6">The sequence shown here is derived from an EMBL/GenBank/DDBJ whole genome shotgun (WGS) entry which is preliminary data.</text>
</comment>
<dbReference type="Gene3D" id="3.90.1150.10">
    <property type="entry name" value="Aspartate Aminotransferase, domain 1"/>
    <property type="match status" value="1"/>
</dbReference>
<proteinExistence type="inferred from homology"/>
<accession>A0A4R2NZF7</accession>
<dbReference type="PANTHER" id="PTHR11601">
    <property type="entry name" value="CYSTEINE DESULFURYLASE FAMILY MEMBER"/>
    <property type="match status" value="1"/>
</dbReference>
<gene>
    <name evidence="6" type="ORF">EV656_101491</name>
</gene>
<name>A0A4R2NZF7_RHOAD</name>
<dbReference type="PANTHER" id="PTHR11601:SF34">
    <property type="entry name" value="CYSTEINE DESULFURASE"/>
    <property type="match status" value="1"/>
</dbReference>
<dbReference type="InterPro" id="IPR015422">
    <property type="entry name" value="PyrdxlP-dep_Trfase_small"/>
</dbReference>
<evidence type="ECO:0000256" key="4">
    <source>
        <dbReference type="ARBA" id="ARBA00050776"/>
    </source>
</evidence>
<dbReference type="GO" id="GO:0008483">
    <property type="term" value="F:transaminase activity"/>
    <property type="evidence" value="ECO:0007669"/>
    <property type="project" value="UniProtKB-KW"/>
</dbReference>
<evidence type="ECO:0000313" key="6">
    <source>
        <dbReference type="EMBL" id="TCP27582.1"/>
    </source>
</evidence>
<dbReference type="Proteomes" id="UP000295733">
    <property type="component" value="Unassembled WGS sequence"/>
</dbReference>
<dbReference type="Gene3D" id="3.40.640.10">
    <property type="entry name" value="Type I PLP-dependent aspartate aminotransferase-like (Major domain)"/>
    <property type="match status" value="1"/>
</dbReference>
<feature type="domain" description="Aminotransferase class V" evidence="5">
    <location>
        <begin position="4"/>
        <end position="134"/>
    </location>
</feature>
<dbReference type="InterPro" id="IPR015424">
    <property type="entry name" value="PyrdxlP-dep_Trfase"/>
</dbReference>
<evidence type="ECO:0000256" key="3">
    <source>
        <dbReference type="ARBA" id="ARBA00022898"/>
    </source>
</evidence>
<dbReference type="EMBL" id="SLXL01000001">
    <property type="protein sequence ID" value="TCP27582.1"/>
    <property type="molecule type" value="Genomic_DNA"/>
</dbReference>
<sequence length="164" mass="17697">MRDIYLDFNASTLVVPEVAAIICHALETGHGNPSSSHWAGVPARRMVEDARTQIADLVGCTPQEIVFTSGGSEANNHALKGVFFATGKDRPHFITSRAEHPAIVAPLRFLERLGARVTWLPVDGTGMVDPDDLRCASTAFASTPMPRSRSARSRPGWTSLVSIC</sequence>
<reference evidence="6 7" key="1">
    <citation type="submission" date="2019-03" db="EMBL/GenBank/DDBJ databases">
        <title>Genomic Encyclopedia of Type Strains, Phase IV (KMG-IV): sequencing the most valuable type-strain genomes for metagenomic binning, comparative biology and taxonomic classification.</title>
        <authorList>
            <person name="Goeker M."/>
        </authorList>
    </citation>
    <scope>NUCLEOTIDE SEQUENCE [LARGE SCALE GENOMIC DNA]</scope>
    <source>
        <strain evidence="6 7">DSM 2781</strain>
    </source>
</reference>
<evidence type="ECO:0000259" key="5">
    <source>
        <dbReference type="Pfam" id="PF00266"/>
    </source>
</evidence>
<evidence type="ECO:0000313" key="7">
    <source>
        <dbReference type="Proteomes" id="UP000295733"/>
    </source>
</evidence>
<evidence type="ECO:0000256" key="1">
    <source>
        <dbReference type="ARBA" id="ARBA00001933"/>
    </source>
</evidence>
<keyword evidence="6" id="KW-0808">Transferase</keyword>
<keyword evidence="3" id="KW-0663">Pyridoxal phosphate</keyword>
<dbReference type="Pfam" id="PF00266">
    <property type="entry name" value="Aminotran_5"/>
    <property type="match status" value="1"/>
</dbReference>
<protein>
    <submittedName>
        <fullName evidence="6">Aminotransferase class V</fullName>
    </submittedName>
</protein>
<keyword evidence="6" id="KW-0032">Aminotransferase</keyword>
<comment type="cofactor">
    <cofactor evidence="1">
        <name>pyridoxal 5'-phosphate</name>
        <dbReference type="ChEBI" id="CHEBI:597326"/>
    </cofactor>
</comment>
<keyword evidence="7" id="KW-1185">Reference proteome</keyword>
<dbReference type="InterPro" id="IPR000192">
    <property type="entry name" value="Aminotrans_V_dom"/>
</dbReference>
<organism evidence="6 7">
    <name type="scientific">Rhodovulum adriaticum</name>
    <name type="common">Rhodopseudomonas adriatica</name>
    <dbReference type="NCBI Taxonomy" id="35804"/>
    <lineage>
        <taxon>Bacteria</taxon>
        <taxon>Pseudomonadati</taxon>
        <taxon>Pseudomonadota</taxon>
        <taxon>Alphaproteobacteria</taxon>
        <taxon>Rhodobacterales</taxon>
        <taxon>Paracoccaceae</taxon>
        <taxon>Rhodovulum</taxon>
    </lineage>
</organism>
<dbReference type="InterPro" id="IPR015421">
    <property type="entry name" value="PyrdxlP-dep_Trfase_major"/>
</dbReference>
<comment type="catalytic activity">
    <reaction evidence="4">
        <text>(sulfur carrier)-H + L-cysteine = (sulfur carrier)-SH + L-alanine</text>
        <dbReference type="Rhea" id="RHEA:43892"/>
        <dbReference type="Rhea" id="RHEA-COMP:14737"/>
        <dbReference type="Rhea" id="RHEA-COMP:14739"/>
        <dbReference type="ChEBI" id="CHEBI:29917"/>
        <dbReference type="ChEBI" id="CHEBI:35235"/>
        <dbReference type="ChEBI" id="CHEBI:57972"/>
        <dbReference type="ChEBI" id="CHEBI:64428"/>
        <dbReference type="EC" id="2.8.1.7"/>
    </reaction>
</comment>